<reference evidence="2 3" key="1">
    <citation type="journal article" date="2014" name="PLoS ONE">
        <title>Global Analysis of Gene Expression Profiles in Physic Nut (Jatropha curcas L.) Seedlings Exposed to Salt Stress.</title>
        <authorList>
            <person name="Zhang L."/>
            <person name="Zhang C."/>
            <person name="Wu P."/>
            <person name="Chen Y."/>
            <person name="Li M."/>
            <person name="Jiang H."/>
            <person name="Wu G."/>
        </authorList>
    </citation>
    <scope>NUCLEOTIDE SEQUENCE [LARGE SCALE GENOMIC DNA]</scope>
    <source>
        <strain evidence="3">cv. GZQX0401</strain>
        <tissue evidence="2">Young leaves</tissue>
    </source>
</reference>
<name>A0A067LFG8_JATCU</name>
<dbReference type="AlphaFoldDB" id="A0A067LFG8"/>
<dbReference type="EMBL" id="KK914277">
    <property type="protein sequence ID" value="KDP43220.1"/>
    <property type="molecule type" value="Genomic_DNA"/>
</dbReference>
<gene>
    <name evidence="2" type="ORF">JCGZ_22772</name>
</gene>
<evidence type="ECO:0000313" key="2">
    <source>
        <dbReference type="EMBL" id="KDP43220.1"/>
    </source>
</evidence>
<feature type="compositionally biased region" description="Polar residues" evidence="1">
    <location>
        <begin position="35"/>
        <end position="60"/>
    </location>
</feature>
<proteinExistence type="predicted"/>
<keyword evidence="3" id="KW-1185">Reference proteome</keyword>
<feature type="compositionally biased region" description="Basic and acidic residues" evidence="1">
    <location>
        <begin position="1"/>
        <end position="26"/>
    </location>
</feature>
<dbReference type="Proteomes" id="UP000027138">
    <property type="component" value="Unassembled WGS sequence"/>
</dbReference>
<feature type="region of interest" description="Disordered" evidence="1">
    <location>
        <begin position="1"/>
        <end position="63"/>
    </location>
</feature>
<evidence type="ECO:0000256" key="1">
    <source>
        <dbReference type="SAM" id="MobiDB-lite"/>
    </source>
</evidence>
<protein>
    <submittedName>
        <fullName evidence="2">Uncharacterized protein</fullName>
    </submittedName>
</protein>
<organism evidence="2 3">
    <name type="scientific">Jatropha curcas</name>
    <name type="common">Barbados nut</name>
    <dbReference type="NCBI Taxonomy" id="180498"/>
    <lineage>
        <taxon>Eukaryota</taxon>
        <taxon>Viridiplantae</taxon>
        <taxon>Streptophyta</taxon>
        <taxon>Embryophyta</taxon>
        <taxon>Tracheophyta</taxon>
        <taxon>Spermatophyta</taxon>
        <taxon>Magnoliopsida</taxon>
        <taxon>eudicotyledons</taxon>
        <taxon>Gunneridae</taxon>
        <taxon>Pentapetalae</taxon>
        <taxon>rosids</taxon>
        <taxon>fabids</taxon>
        <taxon>Malpighiales</taxon>
        <taxon>Euphorbiaceae</taxon>
        <taxon>Crotonoideae</taxon>
        <taxon>Jatropheae</taxon>
        <taxon>Jatropha</taxon>
    </lineage>
</organism>
<evidence type="ECO:0000313" key="3">
    <source>
        <dbReference type="Proteomes" id="UP000027138"/>
    </source>
</evidence>
<sequence>MESRLARDFHASPESETKKEREKLAVDEGEDWNRSVVTRSPENQWSCNATSRSNESQASCDSRAIQRQQRRSLAPLGGYSWALFDSLVFLQVRSDYFQISYFY</sequence>
<accession>A0A067LFG8</accession>